<sequence>MGAGKTWRRRFGCALALVLAPLLALALGQPMGEAMLPGAPGELEPDVGLRAAWEAPNWFAEEVVDVDGREELRANDDWSVVSFVEEGDGLPDRLVGELEGRGWALVASGQEGVWTGVKEGGRCSWLALSCTWVGDVLCVVLQVNAPMG</sequence>
<comment type="caution">
    <text evidence="1">The sequence shown here is derived from an EMBL/GenBank/DDBJ whole genome shotgun (WGS) entry which is preliminary data.</text>
</comment>
<evidence type="ECO:0000313" key="1">
    <source>
        <dbReference type="EMBL" id="RDC44936.1"/>
    </source>
</evidence>
<organism evidence="1 2">
    <name type="scientific">Adlercreutzia equolifaciens subsp. celatus</name>
    <dbReference type="NCBI Taxonomy" id="394340"/>
    <lineage>
        <taxon>Bacteria</taxon>
        <taxon>Bacillati</taxon>
        <taxon>Actinomycetota</taxon>
        <taxon>Coriobacteriia</taxon>
        <taxon>Eggerthellales</taxon>
        <taxon>Eggerthellaceae</taxon>
        <taxon>Adlercreutzia</taxon>
    </lineage>
</organism>
<proteinExistence type="predicted"/>
<dbReference type="EMBL" id="PPUT01000010">
    <property type="protein sequence ID" value="RDC44936.1"/>
    <property type="molecule type" value="Genomic_DNA"/>
</dbReference>
<dbReference type="Proteomes" id="UP000253805">
    <property type="component" value="Unassembled WGS sequence"/>
</dbReference>
<protein>
    <submittedName>
        <fullName evidence="1">Uncharacterized protein</fullName>
    </submittedName>
</protein>
<gene>
    <name evidence="1" type="ORF">C1850_05070</name>
</gene>
<evidence type="ECO:0000313" key="2">
    <source>
        <dbReference type="Proteomes" id="UP000253805"/>
    </source>
</evidence>
<dbReference type="RefSeq" id="WP_114539462.1">
    <property type="nucleotide sequence ID" value="NZ_JBKWZQ010000007.1"/>
</dbReference>
<reference evidence="1 2" key="1">
    <citation type="journal article" date="2018" name="Elife">
        <title>Discovery and characterization of a prevalent human gut bacterial enzyme sufficient for the inactivation of a family of plant toxins.</title>
        <authorList>
            <person name="Koppel N."/>
            <person name="Bisanz J.E."/>
            <person name="Pandelia M.E."/>
            <person name="Turnbaugh P.J."/>
            <person name="Balskus E.P."/>
        </authorList>
    </citation>
    <scope>NUCLEOTIDE SEQUENCE [LARGE SCALE GENOMIC DNA]</scope>
    <source>
        <strain evidence="1 2">OB21 GAM 11</strain>
    </source>
</reference>
<accession>A0A369P7V5</accession>
<dbReference type="AlphaFoldDB" id="A0A369P7V5"/>
<name>A0A369P7V5_9ACTN</name>